<accession>A0A6M3JHW5</accession>
<sequence length="132" mass="16066">MNKTSKKDFDFFVAETSYWLVRLNLQDYGVVFVHMELESEKTQAWVEVSLKDKIATFGLSVDWDWMTPSNYYLSKSAFHECCELMLYKLHDSLTKFYSYKYVNEMRHEVIRTLESVLFEPYWNEKEKKRKRK</sequence>
<protein>
    <submittedName>
        <fullName evidence="1">Uncharacterized protein</fullName>
    </submittedName>
</protein>
<dbReference type="EMBL" id="MT141725">
    <property type="protein sequence ID" value="QJA69654.1"/>
    <property type="molecule type" value="Genomic_DNA"/>
</dbReference>
<reference evidence="1" key="1">
    <citation type="submission" date="2020-03" db="EMBL/GenBank/DDBJ databases">
        <title>The deep terrestrial virosphere.</title>
        <authorList>
            <person name="Holmfeldt K."/>
            <person name="Nilsson E."/>
            <person name="Simone D."/>
            <person name="Lopez-Fernandez M."/>
            <person name="Wu X."/>
            <person name="de Brujin I."/>
            <person name="Lundin D."/>
            <person name="Andersson A."/>
            <person name="Bertilsson S."/>
            <person name="Dopson M."/>
        </authorList>
    </citation>
    <scope>NUCLEOTIDE SEQUENCE</scope>
    <source>
        <strain evidence="1">MM415A04407</strain>
    </source>
</reference>
<dbReference type="AlphaFoldDB" id="A0A6M3JHW5"/>
<gene>
    <name evidence="1" type="ORF">MM415A04407_0003</name>
</gene>
<organism evidence="1">
    <name type="scientific">viral metagenome</name>
    <dbReference type="NCBI Taxonomy" id="1070528"/>
    <lineage>
        <taxon>unclassified sequences</taxon>
        <taxon>metagenomes</taxon>
        <taxon>organismal metagenomes</taxon>
    </lineage>
</organism>
<proteinExistence type="predicted"/>
<evidence type="ECO:0000313" key="1">
    <source>
        <dbReference type="EMBL" id="QJA69654.1"/>
    </source>
</evidence>
<name>A0A6M3JHW5_9ZZZZ</name>